<dbReference type="EMBL" id="LT607752">
    <property type="protein sequence ID" value="SCG80244.1"/>
    <property type="molecule type" value="Genomic_DNA"/>
</dbReference>
<evidence type="ECO:0000256" key="1">
    <source>
        <dbReference type="SAM" id="MobiDB-lite"/>
    </source>
</evidence>
<evidence type="ECO:0000313" key="2">
    <source>
        <dbReference type="EMBL" id="SCG80244.1"/>
    </source>
</evidence>
<feature type="region of interest" description="Disordered" evidence="1">
    <location>
        <begin position="1"/>
        <end position="37"/>
    </location>
</feature>
<name>A0A1C5KBV9_9ACTN</name>
<proteinExistence type="predicted"/>
<feature type="compositionally biased region" description="Low complexity" evidence="1">
    <location>
        <begin position="227"/>
        <end position="236"/>
    </location>
</feature>
<organism evidence="2 3">
    <name type="scientific">Micromonospora rifamycinica</name>
    <dbReference type="NCBI Taxonomy" id="291594"/>
    <lineage>
        <taxon>Bacteria</taxon>
        <taxon>Bacillati</taxon>
        <taxon>Actinomycetota</taxon>
        <taxon>Actinomycetes</taxon>
        <taxon>Micromonosporales</taxon>
        <taxon>Micromonosporaceae</taxon>
        <taxon>Micromonospora</taxon>
    </lineage>
</organism>
<reference evidence="3" key="1">
    <citation type="submission" date="2016-06" db="EMBL/GenBank/DDBJ databases">
        <authorList>
            <person name="Varghese N."/>
            <person name="Submissions Spin"/>
        </authorList>
    </citation>
    <scope>NUCLEOTIDE SEQUENCE [LARGE SCALE GENOMIC DNA]</scope>
    <source>
        <strain evidence="3">DSM 44983</strain>
    </source>
</reference>
<dbReference type="Proteomes" id="UP000198226">
    <property type="component" value="Chromosome I"/>
</dbReference>
<protein>
    <submittedName>
        <fullName evidence="2">Uncharacterized protein</fullName>
    </submittedName>
</protein>
<evidence type="ECO:0000313" key="3">
    <source>
        <dbReference type="Proteomes" id="UP000198226"/>
    </source>
</evidence>
<dbReference type="AlphaFoldDB" id="A0A1C5KBV9"/>
<keyword evidence="3" id="KW-1185">Reference proteome</keyword>
<gene>
    <name evidence="2" type="ORF">GA0070623_4965</name>
</gene>
<sequence length="286" mass="30368">MAEPTKRVSADNPDVAGPAPDPKRQRSRVSQEDVPSYSLEQALRVPRAIADNYAYKPTRPLSVAEAMRMTPSSGPFRMITGAAVAYGLTTGGAKAPEIGITPLGMRIVRPTSEGDDIAAMREALLRPKVVGEFLRMYDGGALPPEAIGKNVLKEKGVPADRVDGVLELIVEGAQTLGFLKEWGGKRYIDLTGSTATADQADAAEVGQTDVPQNDSVPVPPQRDPSEATRAAAGTAGGVSVAPGVHINIEIHIAADASSETIEEIFRNMRRYVLTGDGQADDVQRTR</sequence>
<accession>A0A1C5KBV9</accession>
<feature type="region of interest" description="Disordered" evidence="1">
    <location>
        <begin position="205"/>
        <end position="236"/>
    </location>
</feature>